<evidence type="ECO:0000313" key="8">
    <source>
        <dbReference type="EMBL" id="GAA4263515.1"/>
    </source>
</evidence>
<dbReference type="InterPro" id="IPR036388">
    <property type="entry name" value="WH-like_DNA-bd_sf"/>
</dbReference>
<keyword evidence="5" id="KW-0804">Transcription</keyword>
<dbReference type="InterPro" id="IPR039425">
    <property type="entry name" value="RNA_pol_sigma-70-like"/>
</dbReference>
<comment type="similarity">
    <text evidence="1">Belongs to the sigma-70 factor family. ECF subfamily.</text>
</comment>
<evidence type="ECO:0000256" key="4">
    <source>
        <dbReference type="ARBA" id="ARBA00023125"/>
    </source>
</evidence>
<accession>A0ABP8DU10</accession>
<dbReference type="CDD" id="cd06171">
    <property type="entry name" value="Sigma70_r4"/>
    <property type="match status" value="1"/>
</dbReference>
<dbReference type="InterPro" id="IPR014284">
    <property type="entry name" value="RNA_pol_sigma-70_dom"/>
</dbReference>
<keyword evidence="2" id="KW-0805">Transcription regulation</keyword>
<dbReference type="Pfam" id="PF04545">
    <property type="entry name" value="Sigma70_r4"/>
    <property type="match status" value="1"/>
</dbReference>
<dbReference type="InterPro" id="IPR007627">
    <property type="entry name" value="RNA_pol_sigma70_r2"/>
</dbReference>
<feature type="domain" description="RNA polymerase sigma-70 region 4" evidence="7">
    <location>
        <begin position="125"/>
        <end position="174"/>
    </location>
</feature>
<keyword evidence="9" id="KW-1185">Reference proteome</keyword>
<keyword evidence="3" id="KW-0731">Sigma factor</keyword>
<organism evidence="8 9">
    <name type="scientific">Dactylosporangium darangshiense</name>
    <dbReference type="NCBI Taxonomy" id="579108"/>
    <lineage>
        <taxon>Bacteria</taxon>
        <taxon>Bacillati</taxon>
        <taxon>Actinomycetota</taxon>
        <taxon>Actinomycetes</taxon>
        <taxon>Micromonosporales</taxon>
        <taxon>Micromonosporaceae</taxon>
        <taxon>Dactylosporangium</taxon>
    </lineage>
</organism>
<sequence>MTAVANARVAARGTSSVDLRMTALHANHAPSLHRFLLRLTLGESYLAEDLLQETMLRAWRNIEDVPHGYESERRWLFTAARRIAIDAARARQARPPETGVTDLARLPEADDPIERLIITQTMREALPKVTPAHRAVLIEMYYFGRSTAEAAARLGIPEGTVKSRVHYALRALRAALTLDG</sequence>
<evidence type="ECO:0000259" key="7">
    <source>
        <dbReference type="Pfam" id="PF04545"/>
    </source>
</evidence>
<evidence type="ECO:0000313" key="9">
    <source>
        <dbReference type="Proteomes" id="UP001500620"/>
    </source>
</evidence>
<evidence type="ECO:0000256" key="1">
    <source>
        <dbReference type="ARBA" id="ARBA00010641"/>
    </source>
</evidence>
<dbReference type="PANTHER" id="PTHR43133:SF52">
    <property type="entry name" value="ECF RNA POLYMERASE SIGMA FACTOR SIGL"/>
    <property type="match status" value="1"/>
</dbReference>
<dbReference type="Proteomes" id="UP001500620">
    <property type="component" value="Unassembled WGS sequence"/>
</dbReference>
<dbReference type="SUPFAM" id="SSF88659">
    <property type="entry name" value="Sigma3 and sigma4 domains of RNA polymerase sigma factors"/>
    <property type="match status" value="1"/>
</dbReference>
<gene>
    <name evidence="8" type="ORF">GCM10022255_108760</name>
</gene>
<keyword evidence="4" id="KW-0238">DNA-binding</keyword>
<dbReference type="PANTHER" id="PTHR43133">
    <property type="entry name" value="RNA POLYMERASE ECF-TYPE SIGMA FACTO"/>
    <property type="match status" value="1"/>
</dbReference>
<dbReference type="Gene3D" id="1.10.10.10">
    <property type="entry name" value="Winged helix-like DNA-binding domain superfamily/Winged helix DNA-binding domain"/>
    <property type="match status" value="1"/>
</dbReference>
<evidence type="ECO:0000256" key="3">
    <source>
        <dbReference type="ARBA" id="ARBA00023082"/>
    </source>
</evidence>
<protein>
    <submittedName>
        <fullName evidence="8">Sigma-70 family RNA polymerase sigma factor</fullName>
    </submittedName>
</protein>
<dbReference type="NCBIfam" id="TIGR02937">
    <property type="entry name" value="sigma70-ECF"/>
    <property type="match status" value="1"/>
</dbReference>
<dbReference type="InterPro" id="IPR013324">
    <property type="entry name" value="RNA_pol_sigma_r3/r4-like"/>
</dbReference>
<dbReference type="Gene3D" id="1.10.1740.10">
    <property type="match status" value="1"/>
</dbReference>
<dbReference type="InterPro" id="IPR007630">
    <property type="entry name" value="RNA_pol_sigma70_r4"/>
</dbReference>
<comment type="caution">
    <text evidence="8">The sequence shown here is derived from an EMBL/GenBank/DDBJ whole genome shotgun (WGS) entry which is preliminary data.</text>
</comment>
<feature type="domain" description="RNA polymerase sigma-70 region 2" evidence="6">
    <location>
        <begin position="26"/>
        <end position="92"/>
    </location>
</feature>
<proteinExistence type="inferred from homology"/>
<name>A0ABP8DU10_9ACTN</name>
<dbReference type="InterPro" id="IPR013325">
    <property type="entry name" value="RNA_pol_sigma_r2"/>
</dbReference>
<evidence type="ECO:0000256" key="2">
    <source>
        <dbReference type="ARBA" id="ARBA00023015"/>
    </source>
</evidence>
<reference evidence="9" key="1">
    <citation type="journal article" date="2019" name="Int. J. Syst. Evol. Microbiol.">
        <title>The Global Catalogue of Microorganisms (GCM) 10K type strain sequencing project: providing services to taxonomists for standard genome sequencing and annotation.</title>
        <authorList>
            <consortium name="The Broad Institute Genomics Platform"/>
            <consortium name="The Broad Institute Genome Sequencing Center for Infectious Disease"/>
            <person name="Wu L."/>
            <person name="Ma J."/>
        </authorList>
    </citation>
    <scope>NUCLEOTIDE SEQUENCE [LARGE SCALE GENOMIC DNA]</scope>
    <source>
        <strain evidence="9">JCM 17441</strain>
    </source>
</reference>
<evidence type="ECO:0000259" key="6">
    <source>
        <dbReference type="Pfam" id="PF04542"/>
    </source>
</evidence>
<dbReference type="EMBL" id="BAABAT010000071">
    <property type="protein sequence ID" value="GAA4263515.1"/>
    <property type="molecule type" value="Genomic_DNA"/>
</dbReference>
<dbReference type="SUPFAM" id="SSF88946">
    <property type="entry name" value="Sigma2 domain of RNA polymerase sigma factors"/>
    <property type="match status" value="1"/>
</dbReference>
<dbReference type="Pfam" id="PF04542">
    <property type="entry name" value="Sigma70_r2"/>
    <property type="match status" value="1"/>
</dbReference>
<evidence type="ECO:0000256" key="5">
    <source>
        <dbReference type="ARBA" id="ARBA00023163"/>
    </source>
</evidence>